<protein>
    <submittedName>
        <fullName evidence="1">Uncharacterized protein</fullName>
    </submittedName>
</protein>
<dbReference type="AlphaFoldDB" id="A0A645FTT5"/>
<dbReference type="EMBL" id="VSSQ01062198">
    <property type="protein sequence ID" value="MPN15434.1"/>
    <property type="molecule type" value="Genomic_DNA"/>
</dbReference>
<gene>
    <name evidence="1" type="ORF">SDC9_162767</name>
</gene>
<accession>A0A645FTT5</accession>
<organism evidence="1">
    <name type="scientific">bioreactor metagenome</name>
    <dbReference type="NCBI Taxonomy" id="1076179"/>
    <lineage>
        <taxon>unclassified sequences</taxon>
        <taxon>metagenomes</taxon>
        <taxon>ecological metagenomes</taxon>
    </lineage>
</organism>
<comment type="caution">
    <text evidence="1">The sequence shown here is derived from an EMBL/GenBank/DDBJ whole genome shotgun (WGS) entry which is preliminary data.</text>
</comment>
<name>A0A645FTT5_9ZZZZ</name>
<reference evidence="1" key="1">
    <citation type="submission" date="2019-08" db="EMBL/GenBank/DDBJ databases">
        <authorList>
            <person name="Kucharzyk K."/>
            <person name="Murdoch R.W."/>
            <person name="Higgins S."/>
            <person name="Loffler F."/>
        </authorList>
    </citation>
    <scope>NUCLEOTIDE SEQUENCE</scope>
</reference>
<proteinExistence type="predicted"/>
<evidence type="ECO:0000313" key="1">
    <source>
        <dbReference type="EMBL" id="MPN15434.1"/>
    </source>
</evidence>
<sequence length="246" mass="29232">MEIRFLKSSYIKGEQVYNDFLNNTIGSLEEHYDDKIANINSAQDFPIYINVSENVRAPLFVEAINIISNHYLDMDREYSLDGQFWHSLLLLKKRDYILEKYPAVKESESNFKNVVVKKFDWENYIYKCVLAAQYVNDNVDDPDKREFYYNLIANNLDVYNYIIKYEIFRNDKFLLNVLDIIYDNDLSEILKAKIKDRPDLGKDERVGRRVIFELNKSYPVVLAPTLDKEELEVLFLENLKKYTPDI</sequence>